<dbReference type="CDD" id="cd09176">
    <property type="entry name" value="PLDc_unchar6"/>
    <property type="match status" value="1"/>
</dbReference>
<dbReference type="EMBL" id="MTBC01000005">
    <property type="protein sequence ID" value="OQD42775.1"/>
    <property type="molecule type" value="Genomic_DNA"/>
</dbReference>
<dbReference type="Proteomes" id="UP000191680">
    <property type="component" value="Unassembled WGS sequence"/>
</dbReference>
<name>A0A1V6LRI2_9FLAO</name>
<accession>A0A1V6LRI2</accession>
<reference evidence="1 2" key="1">
    <citation type="submission" date="2016-12" db="EMBL/GenBank/DDBJ databases">
        <authorList>
            <person name="Song W.-J."/>
            <person name="Kurnit D.M."/>
        </authorList>
    </citation>
    <scope>NUCLEOTIDE SEQUENCE [LARGE SCALE GENOMIC DNA]</scope>
    <source>
        <strain evidence="1 2">HSG9</strain>
    </source>
</reference>
<dbReference type="OrthoDB" id="5500241at2"/>
<evidence type="ECO:0000313" key="1">
    <source>
        <dbReference type="EMBL" id="OQD42775.1"/>
    </source>
</evidence>
<evidence type="ECO:0000313" key="2">
    <source>
        <dbReference type="Proteomes" id="UP000191680"/>
    </source>
</evidence>
<organism evidence="1 2">
    <name type="scientific">Croceivirga radicis</name>
    <dbReference type="NCBI Taxonomy" id="1929488"/>
    <lineage>
        <taxon>Bacteria</taxon>
        <taxon>Pseudomonadati</taxon>
        <taxon>Bacteroidota</taxon>
        <taxon>Flavobacteriia</taxon>
        <taxon>Flavobacteriales</taxon>
        <taxon>Flavobacteriaceae</taxon>
        <taxon>Croceivirga</taxon>
    </lineage>
</organism>
<comment type="caution">
    <text evidence="1">The sequence shown here is derived from an EMBL/GenBank/DDBJ whole genome shotgun (WGS) entry which is preliminary data.</text>
</comment>
<dbReference type="RefSeq" id="WP_080319090.1">
    <property type="nucleotide sequence ID" value="NZ_MTBC01000005.1"/>
</dbReference>
<dbReference type="InterPro" id="IPR059166">
    <property type="entry name" value="PLD-like_cat"/>
</dbReference>
<keyword evidence="2" id="KW-1185">Reference proteome</keyword>
<protein>
    <recommendedName>
        <fullName evidence="3">Phospholipase D-like domain-containing protein</fullName>
    </recommendedName>
</protein>
<dbReference type="AlphaFoldDB" id="A0A1V6LRI2"/>
<proteinExistence type="predicted"/>
<evidence type="ECO:0008006" key="3">
    <source>
        <dbReference type="Google" id="ProtNLM"/>
    </source>
</evidence>
<gene>
    <name evidence="1" type="ORF">BUL40_09670</name>
</gene>
<sequence>MSKFLTGKPLEEKLTDILWNAKKYVIVISPFIKLDNHVRSIFDKIKATHEINLILVFGKNEGYKQKSLREKDFEYFKNFKNISILYNKDLHAKHYCNEKEGLITSLNLYDYSMINNIEYGVHFTKNILNPSENLFEETEEFTDDLIFEKSHVVFLKKPQYKKKMFGLSKTFQNSSVLFDVSDDFFNGHDYDIKSLADFDYENLSDVDKVYDIKPQRENNLEQSPTFGYCIRTGEQIPYNPEKPFSYYAFRTWKQFENYDFEENYCHKTGKESYGKTSMRNPILR</sequence>